<sequence>MFLEKFFPASRTALIRKEICSIRQHTGKTLYEYWERFNKLCATCPYHQISKQLLIQYFYERLMLMDKSMIDVASGGALMDKTPTAARNLISNMAGNTQGFGGVDGYKQHSVSTKCNCHSLRLANTDWTISHHCEPIAIKWFWTFPFSNNRQSKRECEGNNFEECSRPKEFELDEELLQIFKKVENNIPLLEAIKQSLKCAKFLKELCTHKRNKLKGDVEMRRNVSALIKSEQVSTLTQLAMPKKCRGPATFTIPCTIGECTFANIILGLGVSINVMPSSVYKSLNFGDLEQIGIIT</sequence>
<evidence type="ECO:0000313" key="2">
    <source>
        <dbReference type="EMBL" id="RDX91652.1"/>
    </source>
</evidence>
<dbReference type="OrthoDB" id="1305902at2759"/>
<dbReference type="Pfam" id="PF03732">
    <property type="entry name" value="Retrotrans_gag"/>
    <property type="match status" value="1"/>
</dbReference>
<name>A0A371GM57_MUCPR</name>
<feature type="domain" description="Retrotransposon gag" evidence="1">
    <location>
        <begin position="2"/>
        <end position="60"/>
    </location>
</feature>
<keyword evidence="3" id="KW-1185">Reference proteome</keyword>
<dbReference type="EMBL" id="QJKJ01005065">
    <property type="protein sequence ID" value="RDX91652.1"/>
    <property type="molecule type" value="Genomic_DNA"/>
</dbReference>
<dbReference type="PANTHER" id="PTHR33223:SF3">
    <property type="match status" value="1"/>
</dbReference>
<comment type="caution">
    <text evidence="2">The sequence shown here is derived from an EMBL/GenBank/DDBJ whole genome shotgun (WGS) entry which is preliminary data.</text>
</comment>
<dbReference type="Proteomes" id="UP000257109">
    <property type="component" value="Unassembled WGS sequence"/>
</dbReference>
<proteinExistence type="predicted"/>
<organism evidence="2 3">
    <name type="scientific">Mucuna pruriens</name>
    <name type="common">Velvet bean</name>
    <name type="synonym">Dolichos pruriens</name>
    <dbReference type="NCBI Taxonomy" id="157652"/>
    <lineage>
        <taxon>Eukaryota</taxon>
        <taxon>Viridiplantae</taxon>
        <taxon>Streptophyta</taxon>
        <taxon>Embryophyta</taxon>
        <taxon>Tracheophyta</taxon>
        <taxon>Spermatophyta</taxon>
        <taxon>Magnoliopsida</taxon>
        <taxon>eudicotyledons</taxon>
        <taxon>Gunneridae</taxon>
        <taxon>Pentapetalae</taxon>
        <taxon>rosids</taxon>
        <taxon>fabids</taxon>
        <taxon>Fabales</taxon>
        <taxon>Fabaceae</taxon>
        <taxon>Papilionoideae</taxon>
        <taxon>50 kb inversion clade</taxon>
        <taxon>NPAAA clade</taxon>
        <taxon>indigoferoid/millettioid clade</taxon>
        <taxon>Phaseoleae</taxon>
        <taxon>Mucuna</taxon>
    </lineage>
</organism>
<dbReference type="InterPro" id="IPR005162">
    <property type="entry name" value="Retrotrans_gag_dom"/>
</dbReference>
<dbReference type="AlphaFoldDB" id="A0A371GM57"/>
<evidence type="ECO:0000313" key="3">
    <source>
        <dbReference type="Proteomes" id="UP000257109"/>
    </source>
</evidence>
<accession>A0A371GM57</accession>
<feature type="non-terminal residue" evidence="2">
    <location>
        <position position="1"/>
    </location>
</feature>
<evidence type="ECO:0000259" key="1">
    <source>
        <dbReference type="Pfam" id="PF03732"/>
    </source>
</evidence>
<gene>
    <name evidence="2" type="ORF">CR513_26336</name>
</gene>
<reference evidence="2" key="1">
    <citation type="submission" date="2018-05" db="EMBL/GenBank/DDBJ databases">
        <title>Draft genome of Mucuna pruriens seed.</title>
        <authorList>
            <person name="Nnadi N.E."/>
            <person name="Vos R."/>
            <person name="Hasami M.H."/>
            <person name="Devisetty U.K."/>
            <person name="Aguiy J.C."/>
        </authorList>
    </citation>
    <scope>NUCLEOTIDE SEQUENCE [LARGE SCALE GENOMIC DNA]</scope>
    <source>
        <strain evidence="2">JCA_2017</strain>
    </source>
</reference>
<dbReference type="PANTHER" id="PTHR33223">
    <property type="entry name" value="CCHC-TYPE DOMAIN-CONTAINING PROTEIN"/>
    <property type="match status" value="1"/>
</dbReference>
<protein>
    <recommendedName>
        <fullName evidence="1">Retrotransposon gag domain-containing protein</fullName>
    </recommendedName>
</protein>